<dbReference type="GO" id="GO:0005886">
    <property type="term" value="C:plasma membrane"/>
    <property type="evidence" value="ECO:0007669"/>
    <property type="project" value="UniProtKB-SubCell"/>
</dbReference>
<dbReference type="InParanoid" id="A0A2P5FM19"/>
<keyword evidence="4" id="KW-1003">Cell membrane</keyword>
<dbReference type="InterPro" id="IPR011009">
    <property type="entry name" value="Kinase-like_dom_sf"/>
</dbReference>
<evidence type="ECO:0000256" key="15">
    <source>
        <dbReference type="ARBA" id="ARBA00022989"/>
    </source>
</evidence>
<evidence type="ECO:0000313" key="24">
    <source>
        <dbReference type="EMBL" id="PON98793.1"/>
    </source>
</evidence>
<evidence type="ECO:0000256" key="10">
    <source>
        <dbReference type="ARBA" id="ARBA00022729"/>
    </source>
</evidence>
<feature type="domain" description="Protein kinase" evidence="23">
    <location>
        <begin position="437"/>
        <end position="755"/>
    </location>
</feature>
<dbReference type="GO" id="GO:0004674">
    <property type="term" value="F:protein serine/threonine kinase activity"/>
    <property type="evidence" value="ECO:0007669"/>
    <property type="project" value="UniProtKB-KW"/>
</dbReference>
<organism evidence="24 25">
    <name type="scientific">Trema orientale</name>
    <name type="common">Charcoal tree</name>
    <name type="synonym">Celtis orientalis</name>
    <dbReference type="NCBI Taxonomy" id="63057"/>
    <lineage>
        <taxon>Eukaryota</taxon>
        <taxon>Viridiplantae</taxon>
        <taxon>Streptophyta</taxon>
        <taxon>Embryophyta</taxon>
        <taxon>Tracheophyta</taxon>
        <taxon>Spermatophyta</taxon>
        <taxon>Magnoliopsida</taxon>
        <taxon>eudicotyledons</taxon>
        <taxon>Gunneridae</taxon>
        <taxon>Pentapetalae</taxon>
        <taxon>rosids</taxon>
        <taxon>fabids</taxon>
        <taxon>Rosales</taxon>
        <taxon>Cannabaceae</taxon>
        <taxon>Trema</taxon>
    </lineage>
</organism>
<keyword evidence="11" id="KW-0677">Repeat</keyword>
<dbReference type="SUPFAM" id="SSF56112">
    <property type="entry name" value="Protein kinase-like (PK-like)"/>
    <property type="match status" value="1"/>
</dbReference>
<evidence type="ECO:0000256" key="5">
    <source>
        <dbReference type="ARBA" id="ARBA00022527"/>
    </source>
</evidence>
<dbReference type="EMBL" id="JXTC01000022">
    <property type="protein sequence ID" value="PON98793.1"/>
    <property type="molecule type" value="Genomic_DNA"/>
</dbReference>
<keyword evidence="17" id="KW-0675">Receptor</keyword>
<dbReference type="SMART" id="SM00220">
    <property type="entry name" value="S_TKc"/>
    <property type="match status" value="1"/>
</dbReference>
<comment type="caution">
    <text evidence="24">The sequence shown here is derived from an EMBL/GenBank/DDBJ whole genome shotgun (WGS) entry which is preliminary data.</text>
</comment>
<dbReference type="AlphaFoldDB" id="A0A2P5FM19"/>
<dbReference type="PROSITE" id="PS50011">
    <property type="entry name" value="PROTEIN_KINASE_DOM"/>
    <property type="match status" value="1"/>
</dbReference>
<dbReference type="Pfam" id="PF13855">
    <property type="entry name" value="LRR_8"/>
    <property type="match status" value="1"/>
</dbReference>
<evidence type="ECO:0000256" key="2">
    <source>
        <dbReference type="ARBA" id="ARBA00004479"/>
    </source>
</evidence>
<dbReference type="InterPro" id="IPR001611">
    <property type="entry name" value="Leu-rich_rpt"/>
</dbReference>
<evidence type="ECO:0000256" key="3">
    <source>
        <dbReference type="ARBA" id="ARBA00012513"/>
    </source>
</evidence>
<dbReference type="Gene3D" id="3.80.10.10">
    <property type="entry name" value="Ribonuclease Inhibitor"/>
    <property type="match status" value="2"/>
</dbReference>
<evidence type="ECO:0000313" key="25">
    <source>
        <dbReference type="Proteomes" id="UP000237000"/>
    </source>
</evidence>
<evidence type="ECO:0000256" key="16">
    <source>
        <dbReference type="ARBA" id="ARBA00023136"/>
    </source>
</evidence>
<evidence type="ECO:0000256" key="14">
    <source>
        <dbReference type="ARBA" id="ARBA00022840"/>
    </source>
</evidence>
<dbReference type="GO" id="GO:0005524">
    <property type="term" value="F:ATP binding"/>
    <property type="evidence" value="ECO:0007669"/>
    <property type="project" value="UniProtKB-UniRule"/>
</dbReference>
<dbReference type="InterPro" id="IPR008271">
    <property type="entry name" value="Ser/Thr_kinase_AS"/>
</dbReference>
<dbReference type="PANTHER" id="PTHR27008">
    <property type="entry name" value="OS04G0122200 PROTEIN"/>
    <property type="match status" value="1"/>
</dbReference>
<keyword evidence="6" id="KW-0597">Phosphoprotein</keyword>
<dbReference type="InterPro" id="IPR017441">
    <property type="entry name" value="Protein_kinase_ATP_BS"/>
</dbReference>
<evidence type="ECO:0000256" key="1">
    <source>
        <dbReference type="ARBA" id="ARBA00004162"/>
    </source>
</evidence>
<keyword evidence="15 22" id="KW-1133">Transmembrane helix</keyword>
<accession>A0A2P5FM19</accession>
<evidence type="ECO:0000256" key="18">
    <source>
        <dbReference type="ARBA" id="ARBA00023180"/>
    </source>
</evidence>
<dbReference type="OrthoDB" id="676979at2759"/>
<keyword evidence="18" id="KW-0325">Glycoprotein</keyword>
<keyword evidence="12 21" id="KW-0547">Nucleotide-binding</keyword>
<evidence type="ECO:0000256" key="12">
    <source>
        <dbReference type="ARBA" id="ARBA00022741"/>
    </source>
</evidence>
<dbReference type="EC" id="2.7.11.1" evidence="3"/>
<feature type="binding site" evidence="21">
    <location>
        <position position="468"/>
    </location>
    <ligand>
        <name>ATP</name>
        <dbReference type="ChEBI" id="CHEBI:30616"/>
    </ligand>
</feature>
<keyword evidence="9 22" id="KW-0812">Transmembrane</keyword>
<dbReference type="InterPro" id="IPR000719">
    <property type="entry name" value="Prot_kinase_dom"/>
</dbReference>
<keyword evidence="14 21" id="KW-0067">ATP-binding</keyword>
<evidence type="ECO:0000256" key="7">
    <source>
        <dbReference type="ARBA" id="ARBA00022614"/>
    </source>
</evidence>
<dbReference type="Pfam" id="PF00560">
    <property type="entry name" value="LRR_1"/>
    <property type="match status" value="3"/>
</dbReference>
<dbReference type="Pfam" id="PF07714">
    <property type="entry name" value="PK_Tyr_Ser-Thr"/>
    <property type="match status" value="1"/>
</dbReference>
<evidence type="ECO:0000256" key="4">
    <source>
        <dbReference type="ARBA" id="ARBA00022475"/>
    </source>
</evidence>
<evidence type="ECO:0000256" key="21">
    <source>
        <dbReference type="PROSITE-ProRule" id="PRU10141"/>
    </source>
</evidence>
<feature type="transmembrane region" description="Helical" evidence="22">
    <location>
        <begin position="382"/>
        <end position="402"/>
    </location>
</feature>
<dbReference type="PROSITE" id="PS51450">
    <property type="entry name" value="LRR"/>
    <property type="match status" value="1"/>
</dbReference>
<keyword evidence="25" id="KW-1185">Reference proteome</keyword>
<name>A0A2P5FM19_TREOI</name>
<evidence type="ECO:0000256" key="22">
    <source>
        <dbReference type="SAM" id="Phobius"/>
    </source>
</evidence>
<dbReference type="SMART" id="SM00369">
    <property type="entry name" value="LRR_TYP"/>
    <property type="match status" value="4"/>
</dbReference>
<dbReference type="Gene3D" id="1.10.510.10">
    <property type="entry name" value="Transferase(Phosphotransferase) domain 1"/>
    <property type="match status" value="1"/>
</dbReference>
<keyword evidence="8" id="KW-0808">Transferase</keyword>
<dbReference type="FunFam" id="1.10.510.10:FF:000358">
    <property type="entry name" value="Putative leucine-rich repeat receptor-like serine/threonine-protein kinase"/>
    <property type="match status" value="1"/>
</dbReference>
<gene>
    <name evidence="24" type="ORF">TorRG33x02_054080</name>
</gene>
<evidence type="ECO:0000256" key="9">
    <source>
        <dbReference type="ARBA" id="ARBA00022692"/>
    </source>
</evidence>
<dbReference type="SUPFAM" id="SSF52058">
    <property type="entry name" value="L domain-like"/>
    <property type="match status" value="2"/>
</dbReference>
<dbReference type="InterPro" id="IPR051809">
    <property type="entry name" value="Plant_receptor-like_S/T_kinase"/>
</dbReference>
<dbReference type="STRING" id="63057.A0A2P5FM19"/>
<comment type="subcellular location">
    <subcellularLocation>
        <location evidence="1">Cell membrane</location>
        <topology evidence="1">Single-pass membrane protein</topology>
    </subcellularLocation>
    <subcellularLocation>
        <location evidence="2">Membrane</location>
        <topology evidence="2">Single-pass type I membrane protein</topology>
    </subcellularLocation>
</comment>
<feature type="non-terminal residue" evidence="24">
    <location>
        <position position="1"/>
    </location>
</feature>
<comment type="catalytic activity">
    <reaction evidence="20">
        <text>L-seryl-[protein] + ATP = O-phospho-L-seryl-[protein] + ADP + H(+)</text>
        <dbReference type="Rhea" id="RHEA:17989"/>
        <dbReference type="Rhea" id="RHEA-COMP:9863"/>
        <dbReference type="Rhea" id="RHEA-COMP:11604"/>
        <dbReference type="ChEBI" id="CHEBI:15378"/>
        <dbReference type="ChEBI" id="CHEBI:29999"/>
        <dbReference type="ChEBI" id="CHEBI:30616"/>
        <dbReference type="ChEBI" id="CHEBI:83421"/>
        <dbReference type="ChEBI" id="CHEBI:456216"/>
        <dbReference type="EC" id="2.7.11.1"/>
    </reaction>
</comment>
<protein>
    <recommendedName>
        <fullName evidence="3">non-specific serine/threonine protein kinase</fullName>
        <ecNumber evidence="3">2.7.11.1</ecNumber>
    </recommendedName>
</protein>
<evidence type="ECO:0000256" key="11">
    <source>
        <dbReference type="ARBA" id="ARBA00022737"/>
    </source>
</evidence>
<dbReference type="Proteomes" id="UP000237000">
    <property type="component" value="Unassembled WGS sequence"/>
</dbReference>
<dbReference type="InterPro" id="IPR003591">
    <property type="entry name" value="Leu-rich_rpt_typical-subtyp"/>
</dbReference>
<evidence type="ECO:0000256" key="17">
    <source>
        <dbReference type="ARBA" id="ARBA00023170"/>
    </source>
</evidence>
<keyword evidence="16 22" id="KW-0472">Membrane</keyword>
<keyword evidence="7" id="KW-0433">Leucine-rich repeat</keyword>
<evidence type="ECO:0000256" key="19">
    <source>
        <dbReference type="ARBA" id="ARBA00047899"/>
    </source>
</evidence>
<keyword evidence="5" id="KW-0723">Serine/threonine-protein kinase</keyword>
<dbReference type="InterPro" id="IPR001245">
    <property type="entry name" value="Ser-Thr/Tyr_kinase_cat_dom"/>
</dbReference>
<evidence type="ECO:0000256" key="8">
    <source>
        <dbReference type="ARBA" id="ARBA00022679"/>
    </source>
</evidence>
<evidence type="ECO:0000256" key="6">
    <source>
        <dbReference type="ARBA" id="ARBA00022553"/>
    </source>
</evidence>
<keyword evidence="13" id="KW-0418">Kinase</keyword>
<comment type="catalytic activity">
    <reaction evidence="19">
        <text>L-threonyl-[protein] + ATP = O-phospho-L-threonyl-[protein] + ADP + H(+)</text>
        <dbReference type="Rhea" id="RHEA:46608"/>
        <dbReference type="Rhea" id="RHEA-COMP:11060"/>
        <dbReference type="Rhea" id="RHEA-COMP:11605"/>
        <dbReference type="ChEBI" id="CHEBI:15378"/>
        <dbReference type="ChEBI" id="CHEBI:30013"/>
        <dbReference type="ChEBI" id="CHEBI:30616"/>
        <dbReference type="ChEBI" id="CHEBI:61977"/>
        <dbReference type="ChEBI" id="CHEBI:456216"/>
        <dbReference type="EC" id="2.7.11.1"/>
    </reaction>
</comment>
<reference evidence="25" key="1">
    <citation type="submission" date="2016-06" db="EMBL/GenBank/DDBJ databases">
        <title>Parallel loss of symbiosis genes in relatives of nitrogen-fixing non-legume Parasponia.</title>
        <authorList>
            <person name="Van Velzen R."/>
            <person name="Holmer R."/>
            <person name="Bu F."/>
            <person name="Rutten L."/>
            <person name="Van Zeijl A."/>
            <person name="Liu W."/>
            <person name="Santuari L."/>
            <person name="Cao Q."/>
            <person name="Sharma T."/>
            <person name="Shen D."/>
            <person name="Roswanjaya Y."/>
            <person name="Wardhani T."/>
            <person name="Kalhor M.S."/>
            <person name="Jansen J."/>
            <person name="Van den Hoogen J."/>
            <person name="Gungor B."/>
            <person name="Hartog M."/>
            <person name="Hontelez J."/>
            <person name="Verver J."/>
            <person name="Yang W.-C."/>
            <person name="Schijlen E."/>
            <person name="Repin R."/>
            <person name="Schilthuizen M."/>
            <person name="Schranz E."/>
            <person name="Heidstra R."/>
            <person name="Miyata K."/>
            <person name="Fedorova E."/>
            <person name="Kohlen W."/>
            <person name="Bisseling T."/>
            <person name="Smit S."/>
            <person name="Geurts R."/>
        </authorList>
    </citation>
    <scope>NUCLEOTIDE SEQUENCE [LARGE SCALE GENOMIC DNA]</scope>
    <source>
        <strain evidence="25">cv. RG33-2</strain>
    </source>
</reference>
<dbReference type="FunFam" id="3.80.10.10:FF:000288">
    <property type="entry name" value="LRR receptor-like serine/threonine-protein kinase EFR"/>
    <property type="match status" value="1"/>
</dbReference>
<dbReference type="Gene3D" id="3.30.200.20">
    <property type="entry name" value="Phosphorylase Kinase, domain 1"/>
    <property type="match status" value="1"/>
</dbReference>
<dbReference type="InterPro" id="IPR032675">
    <property type="entry name" value="LRR_dom_sf"/>
</dbReference>
<evidence type="ECO:0000259" key="23">
    <source>
        <dbReference type="PROSITE" id="PS50011"/>
    </source>
</evidence>
<dbReference type="PROSITE" id="PS00108">
    <property type="entry name" value="PROTEIN_KINASE_ST"/>
    <property type="match status" value="1"/>
</dbReference>
<dbReference type="FunFam" id="3.30.200.20:FF:000432">
    <property type="entry name" value="LRR receptor-like serine/threonine-protein kinase EFR"/>
    <property type="match status" value="1"/>
</dbReference>
<sequence length="762" mass="82817">FLIFHENQFSGSIPSTISNASNLRYFEITTNKFTGKVPELGLLSSLQYLSLGHNNLGYGEEGDLNFLTSLVNCTNVVLIGIHDNNFGGELPKSITNLSTSLSIFVSGRNRISGFIPTGIGNLVNLMALYLESNQLTGPIPSTIGKLQNLNELYLHENKLSSIIPSSLANLTSLTELVLMLNNLEGGIPPSLGELKSLEVMVLSQNILTGPIPKEVIGLSSLSQALNLSGNLLTGSLDTDVGKLVNLGYLDISNNRLFGEIPEAIGRCRMLEYLSLGGNLFQGSIPQSFNALRAIQAIDVSSNNLSGKIPKYLGDFQFLEKLNLSFNNFEGEVPTIGIFGNVSGFSITGNTGVICGGISQLKLPRCNPSQNNERPFLSHSLKLGLFIGCPLAALIGLLVLLIVHRSRKSVSKSTLGASFGNSFWKVSYADLLEATSGFSSTNLIGAGSFGSVYKGILNQEGREVPVAVKVLNLHNSRASRSFIAECKVLSSIKHRNLVKILTVCSGINFQANDFKAIVYEFLANGSLEEWLYPTPSNVQPDHEVQIIRHLSLIQRINIAIDVARALDYLHNQCAISIVHSDLKPSNILLDSDMIARVGDFGLARFLPNPSHPVSSNSSLGIKGSIGYAAPEYGMGSEVSTYGDVYSYGILLLEMFTGKRPTDNMFKDDITLHNFVLTALPEHVEEILDPVLIQGDSSPASTQKYEIQAEISQNQNIQPCLVSILRIGLKCSERQPGQRMDMYDVVTELCDLRDILLGTNVIRM</sequence>
<evidence type="ECO:0000256" key="20">
    <source>
        <dbReference type="ARBA" id="ARBA00048679"/>
    </source>
</evidence>
<proteinExistence type="predicted"/>
<keyword evidence="10" id="KW-0732">Signal</keyword>
<dbReference type="PROSITE" id="PS00107">
    <property type="entry name" value="PROTEIN_KINASE_ATP"/>
    <property type="match status" value="1"/>
</dbReference>
<dbReference type="PANTHER" id="PTHR27008:SF596">
    <property type="entry name" value="OS02G0215500 PROTEIN"/>
    <property type="match status" value="1"/>
</dbReference>
<evidence type="ECO:0000256" key="13">
    <source>
        <dbReference type="ARBA" id="ARBA00022777"/>
    </source>
</evidence>